<dbReference type="SMART" id="SM00028">
    <property type="entry name" value="TPR"/>
    <property type="match status" value="10"/>
</dbReference>
<dbReference type="PROSITE" id="PS50005">
    <property type="entry name" value="TPR"/>
    <property type="match status" value="3"/>
</dbReference>
<dbReference type="InterPro" id="IPR011990">
    <property type="entry name" value="TPR-like_helical_dom_sf"/>
</dbReference>
<evidence type="ECO:0000256" key="2">
    <source>
        <dbReference type="ARBA" id="ARBA00022803"/>
    </source>
</evidence>
<evidence type="ECO:0000313" key="4">
    <source>
        <dbReference type="EMBL" id="BAF88924.1"/>
    </source>
</evidence>
<protein>
    <submittedName>
        <fullName evidence="4">TPR repeat protein</fullName>
    </submittedName>
</protein>
<dbReference type="EMBL" id="AP009384">
    <property type="protein sequence ID" value="BAF88924.1"/>
    <property type="molecule type" value="Genomic_DNA"/>
</dbReference>
<dbReference type="SUPFAM" id="SSF48452">
    <property type="entry name" value="TPR-like"/>
    <property type="match status" value="2"/>
</dbReference>
<feature type="repeat" description="TPR" evidence="3">
    <location>
        <begin position="229"/>
        <end position="262"/>
    </location>
</feature>
<feature type="repeat" description="TPR" evidence="3">
    <location>
        <begin position="93"/>
        <end position="126"/>
    </location>
</feature>
<dbReference type="PROSITE" id="PS50293">
    <property type="entry name" value="TPR_REGION"/>
    <property type="match status" value="1"/>
</dbReference>
<gene>
    <name evidence="4" type="ordered locus">AZC_2926</name>
</gene>
<keyword evidence="5" id="KW-1185">Reference proteome</keyword>
<dbReference type="PANTHER" id="PTHR44858:SF1">
    <property type="entry name" value="UDP-N-ACETYLGLUCOSAMINE--PEPTIDE N-ACETYLGLUCOSAMINYLTRANSFERASE SPINDLY-RELATED"/>
    <property type="match status" value="1"/>
</dbReference>
<dbReference type="Gene3D" id="1.25.40.10">
    <property type="entry name" value="Tetratricopeptide repeat domain"/>
    <property type="match status" value="3"/>
</dbReference>
<dbReference type="Gene3D" id="3.40.50.2000">
    <property type="entry name" value="Glycogen Phosphorylase B"/>
    <property type="match status" value="1"/>
</dbReference>
<dbReference type="PANTHER" id="PTHR44858">
    <property type="entry name" value="TETRATRICOPEPTIDE REPEAT PROTEIN 6"/>
    <property type="match status" value="1"/>
</dbReference>
<dbReference type="HOGENOM" id="CLU_010140_1_0_5"/>
<dbReference type="KEGG" id="azc:AZC_2926"/>
<reference evidence="4 5" key="4">
    <citation type="journal article" date="2009" name="Appl. Environ. Microbiol.">
        <title>Comparative genome-wide transcriptional profiling of Azorhizobium caulinodans ORS571 grown under free-living and symbiotic conditions.</title>
        <authorList>
            <person name="Tsukada S."/>
            <person name="Aono T."/>
            <person name="Akiba N."/>
            <person name="Lee KB."/>
            <person name="Liu CT."/>
            <person name="Toyazaki H."/>
            <person name="Oyaizu H."/>
        </authorList>
    </citation>
    <scope>NUCLEOTIDE SEQUENCE [LARGE SCALE GENOMIC DNA]</scope>
    <source>
        <strain evidence="5">ATCC 43989 / DSM 5975 / JCM 20966 / LMG 6465 / NBRC 14845 / NCIMB 13405 / ORS 571</strain>
    </source>
</reference>
<evidence type="ECO:0000256" key="3">
    <source>
        <dbReference type="PROSITE-ProRule" id="PRU00339"/>
    </source>
</evidence>
<dbReference type="AlphaFoldDB" id="A8IDE4"/>
<name>A8IDE4_AZOC5</name>
<evidence type="ECO:0000256" key="1">
    <source>
        <dbReference type="ARBA" id="ARBA00022737"/>
    </source>
</evidence>
<proteinExistence type="predicted"/>
<dbReference type="Pfam" id="PF13414">
    <property type="entry name" value="TPR_11"/>
    <property type="match status" value="1"/>
</dbReference>
<dbReference type="Pfam" id="PF14559">
    <property type="entry name" value="TPR_19"/>
    <property type="match status" value="1"/>
</dbReference>
<dbReference type="InterPro" id="IPR019734">
    <property type="entry name" value="TPR_rpt"/>
</dbReference>
<dbReference type="SUPFAM" id="SSF53756">
    <property type="entry name" value="UDP-Glycosyltransferase/glycogen phosphorylase"/>
    <property type="match status" value="1"/>
</dbReference>
<dbReference type="eggNOG" id="COG0457">
    <property type="taxonomic scope" value="Bacteria"/>
</dbReference>
<accession>A8IDE4</accession>
<dbReference type="RefSeq" id="WP_012171450.1">
    <property type="nucleotide sequence ID" value="NC_009937.1"/>
</dbReference>
<dbReference type="Proteomes" id="UP000000270">
    <property type="component" value="Chromosome"/>
</dbReference>
<reference evidence="5" key="2">
    <citation type="submission" date="2007-04" db="EMBL/GenBank/DDBJ databases">
        <title>Complete genome sequence of the nitrogen-fixing bacterium Azorhizobium caulinodans ORS571.</title>
        <authorList>
            <person name="Lee K.B."/>
            <person name="Backer P.D."/>
            <person name="Aono T."/>
            <person name="Liu C.T."/>
            <person name="Suzuki S."/>
            <person name="Suzuki T."/>
            <person name="Kaneko T."/>
            <person name="Yamada M."/>
            <person name="Tabata S."/>
            <person name="Kupfer D.M."/>
            <person name="Najar F.Z."/>
            <person name="Wiley G.B."/>
            <person name="Roe B."/>
            <person name="Binnewies T."/>
            <person name="Ussery D."/>
            <person name="Vereecke D."/>
            <person name="Gevers D."/>
            <person name="Holsters M."/>
            <person name="Oyaizu H."/>
        </authorList>
    </citation>
    <scope>NUCLEOTIDE SEQUENCE [LARGE SCALE GENOMIC DNA]</scope>
    <source>
        <strain evidence="5">ATCC 43989 / DSM 5975 / JCM 20966 / LMG 6465 / NBRC 14845 / NCIMB 13405 / ORS 571</strain>
    </source>
</reference>
<reference evidence="4 5" key="1">
    <citation type="journal article" date="2007" name="Appl. Environ. Microbiol.">
        <title>Rhizobial factors required for stem nodule maturation and maintenance in Sesbania rostrata-Azorhizobium caulinodans ORS571 symbiosis.</title>
        <authorList>
            <person name="Suzuki S."/>
            <person name="Aono T."/>
            <person name="Lee KB."/>
            <person name="Suzuki T."/>
            <person name="Liu CT."/>
            <person name="Miwa H."/>
            <person name="Wakao S."/>
            <person name="Iki T."/>
            <person name="Oyaizu H."/>
        </authorList>
    </citation>
    <scope>NUCLEOTIDE SEQUENCE [LARGE SCALE GENOMIC DNA]</scope>
    <source>
        <strain evidence="5">ATCC 43989 / DSM 5975 / JCM 20966 / LMG 6465 / NBRC 14845 / NCIMB 13405 / ORS 571</strain>
    </source>
</reference>
<organism evidence="4 5">
    <name type="scientific">Azorhizobium caulinodans (strain ATCC 43989 / DSM 5975 / JCM 20966 / LMG 6465 / NBRC 14845 / NCIMB 13405 / ORS 571)</name>
    <dbReference type="NCBI Taxonomy" id="438753"/>
    <lineage>
        <taxon>Bacteria</taxon>
        <taxon>Pseudomonadati</taxon>
        <taxon>Pseudomonadota</taxon>
        <taxon>Alphaproteobacteria</taxon>
        <taxon>Hyphomicrobiales</taxon>
        <taxon>Xanthobacteraceae</taxon>
        <taxon>Azorhizobium</taxon>
    </lineage>
</organism>
<dbReference type="eggNOG" id="COG0859">
    <property type="taxonomic scope" value="Bacteria"/>
</dbReference>
<dbReference type="STRING" id="438753.AZC_2926"/>
<reference evidence="4 5" key="3">
    <citation type="journal article" date="2008" name="BMC Genomics">
        <title>The genome of the versatile nitrogen fixer Azorhizobium caulinodans ORS571.</title>
        <authorList>
            <person name="Lee KB."/>
            <person name="Backer P.D."/>
            <person name="Aono T."/>
            <person name="Liu CT."/>
            <person name="Suzuki S."/>
            <person name="Suzuki T."/>
            <person name="Kaneko T."/>
            <person name="Yamada M."/>
            <person name="Tabata S."/>
            <person name="Kupfer D.M."/>
            <person name="Najar F.Z."/>
            <person name="Wiley G.B."/>
            <person name="Roe B."/>
            <person name="Binnewies T.T."/>
            <person name="Ussery D.W."/>
            <person name="D'Haeze W."/>
            <person name="Herder J.D."/>
            <person name="Gevers D."/>
            <person name="Vereecke D."/>
            <person name="Holsters M."/>
            <person name="Oyaizu H."/>
        </authorList>
    </citation>
    <scope>NUCLEOTIDE SEQUENCE [LARGE SCALE GENOMIC DNA]</scope>
    <source>
        <strain evidence="5">ATCC 43989 / DSM 5975 / JCM 20966 / LMG 6465 / NBRC 14845 / NCIMB 13405 / ORS 571</strain>
    </source>
</reference>
<evidence type="ECO:0000313" key="5">
    <source>
        <dbReference type="Proteomes" id="UP000000270"/>
    </source>
</evidence>
<sequence length="679" mass="72095">MRRNGAPVTAARQLSRVWSSMSSDPRALLGQASALHRAGRMDEAIEACRAAAKVAPGFLDAHRMLAFALLQVGRAKEAVRAAQKARDLAPRDPNSHLLVGAGLLGQGDAAKALAAFDEAAKLAPNLLEAHFQAGNALAALGRFPAAIERYNRALALDPRSVEALTNRATTYARLARHAEALADCERLIEMQPWSPLHLVAKASTLLEMGEPVPALAAAEAAMAAAPTFAEAFHVAGQAKAALMDISGAIDLMTQALALEPQPRPTVRVHLARLLRMEERFAEARRQCDLALADQPRLAPALAERAEVRRAEGDSAAAVRDADAAIAIARDFTPALLVRAAALADLGRPDEMRTAISRALRAAPRDPAALVAKSALDLARGEWAAGWLGYEQRENLLPPPFLPPAFPRWDGVAPVQDLVILAEQGIGDVLQFGRLLSLAADRGLPARFHARPALAPLAALLEPRIPVVTDISGIAADAPGTFWLPLASLAKLFAPDPAMWPVAPYLTAPAERVAKWAHLREGGGFRVGINWQGNPSRLIDVGRSAPLAAFAPLADLPGVRLISLQHGAAAEQIASVPFADRIETLGEGVDADGIFLDRAGILAHLDLVVTTDTSTAHLAGALGRPGLVALRAVPDWRWGESGEHSLFYPSLRLMRQETAGDWTGLFTRIAAAVKQTMATA</sequence>
<keyword evidence="2 3" id="KW-0802">TPR repeat</keyword>
<feature type="repeat" description="TPR" evidence="3">
    <location>
        <begin position="127"/>
        <end position="160"/>
    </location>
</feature>
<reference evidence="4 5" key="6">
    <citation type="journal article" date="2011" name="Appl. Environ. Microbiol.">
        <title>Involvement of the azorhizobial chromosome partition gene (parA) in the onset of bacteroid differentiation during Sesbania rostrata stem nodule development.</title>
        <authorList>
            <person name="Liu CT."/>
            <person name="Lee KB."/>
            <person name="Wang YS."/>
            <person name="Peng MH."/>
            <person name="Lee KT."/>
            <person name="Suzuki S."/>
            <person name="Suzuki T."/>
            <person name="Oyaizu H."/>
        </authorList>
    </citation>
    <scope>NUCLEOTIDE SEQUENCE [LARGE SCALE GENOMIC DNA]</scope>
    <source>
        <strain evidence="5">ATCC 43989 / DSM 5975 / JCM 20966 / LMG 6465 / NBRC 14845 / NCIMB 13405 / ORS 571</strain>
    </source>
</reference>
<reference evidence="4 5" key="5">
    <citation type="journal article" date="2010" name="Appl. Environ. Microbiol.">
        <title>phrR-like gene praR of Azorhizobium caulinodans ORS571 is essential for symbiosis with Sesbania rostrata and is involved in expression of reb genes.</title>
        <authorList>
            <person name="Akiba N."/>
            <person name="Aono T."/>
            <person name="Toyazaki H."/>
            <person name="Sato S."/>
            <person name="Oyaizu H."/>
        </authorList>
    </citation>
    <scope>NUCLEOTIDE SEQUENCE [LARGE SCALE GENOMIC DNA]</scope>
    <source>
        <strain evidence="5">ATCC 43989 / DSM 5975 / JCM 20966 / LMG 6465 / NBRC 14845 / NCIMB 13405 / ORS 571</strain>
    </source>
</reference>
<dbReference type="InterPro" id="IPR050498">
    <property type="entry name" value="Ycf3"/>
</dbReference>
<keyword evidence="1" id="KW-0677">Repeat</keyword>